<reference evidence="1 2" key="1">
    <citation type="submission" date="2012-12" db="EMBL/GenBank/DDBJ databases">
        <title>The Genome Sequence of Bacillus cereus VD184.</title>
        <authorList>
            <consortium name="The Broad Institute Genome Sequencing Platform"/>
            <consortium name="The Broad Institute Genome Sequencing Center for Infectious Disease"/>
            <person name="Feldgarden M."/>
            <person name="Van der Auwera G.A."/>
            <person name="Mahillon J."/>
            <person name="Duprez V."/>
            <person name="Timmery S."/>
            <person name="Mattelet C."/>
            <person name="Dierick K."/>
            <person name="Sun M."/>
            <person name="Yu Z."/>
            <person name="Zhu L."/>
            <person name="Hu X."/>
            <person name="Shank E.B."/>
            <person name="Swiecicka I."/>
            <person name="Hansen B.M."/>
            <person name="Andrup L."/>
            <person name="Walker B."/>
            <person name="Young S.K."/>
            <person name="Zeng Q."/>
            <person name="Gargeya S."/>
            <person name="Fitzgerald M."/>
            <person name="Haas B."/>
            <person name="Abouelleil A."/>
            <person name="Alvarado L."/>
            <person name="Arachchi H.M."/>
            <person name="Berlin A.M."/>
            <person name="Chapman S.B."/>
            <person name="Dewar J."/>
            <person name="Goldberg J."/>
            <person name="Griggs A."/>
            <person name="Gujja S."/>
            <person name="Hansen M."/>
            <person name="Howarth C."/>
            <person name="Imamovic A."/>
            <person name="Larimer J."/>
            <person name="McCowan C."/>
            <person name="Murphy C."/>
            <person name="Neiman D."/>
            <person name="Pearson M."/>
            <person name="Priest M."/>
            <person name="Roberts A."/>
            <person name="Saif S."/>
            <person name="Shea T."/>
            <person name="Sisk P."/>
            <person name="Sykes S."/>
            <person name="Wortman J."/>
            <person name="Nusbaum C."/>
            <person name="Birren B."/>
        </authorList>
    </citation>
    <scope>NUCLEOTIDE SEQUENCE [LARGE SCALE GENOMIC DNA]</scope>
    <source>
        <strain evidence="1 2">VD184</strain>
    </source>
</reference>
<dbReference type="Proteomes" id="UP000014028">
    <property type="component" value="Unassembled WGS sequence"/>
</dbReference>
<dbReference type="AlphaFoldDB" id="A0A9W5R087"/>
<dbReference type="RefSeq" id="WP_016124130.1">
    <property type="nucleotide sequence ID" value="NZ_KB976852.1"/>
</dbReference>
<proteinExistence type="predicted"/>
<organism evidence="1 2">
    <name type="scientific">Bacillus cereus VD184</name>
    <dbReference type="NCBI Taxonomy" id="1053242"/>
    <lineage>
        <taxon>Bacteria</taxon>
        <taxon>Bacillati</taxon>
        <taxon>Bacillota</taxon>
        <taxon>Bacilli</taxon>
        <taxon>Bacillales</taxon>
        <taxon>Bacillaceae</taxon>
        <taxon>Bacillus</taxon>
        <taxon>Bacillus cereus group</taxon>
    </lineage>
</organism>
<name>A0A9W5R087_BACCE</name>
<sequence>MARSINKVAKRLALKQLAGKDIRSKIKSEAEFNSWGEGKLKRLITIHVQIEEGKRWRKE</sequence>
<comment type="caution">
    <text evidence="1">The sequence shown here is derived from an EMBL/GenBank/DDBJ whole genome shotgun (WGS) entry which is preliminary data.</text>
</comment>
<evidence type="ECO:0000313" key="2">
    <source>
        <dbReference type="Proteomes" id="UP000014028"/>
    </source>
</evidence>
<dbReference type="EMBL" id="AHFK01000113">
    <property type="protein sequence ID" value="EOQ01006.1"/>
    <property type="molecule type" value="Genomic_DNA"/>
</dbReference>
<gene>
    <name evidence="1" type="ORF">IKC_06204</name>
</gene>
<protein>
    <submittedName>
        <fullName evidence="1">Uncharacterized protein</fullName>
    </submittedName>
</protein>
<evidence type="ECO:0000313" key="1">
    <source>
        <dbReference type="EMBL" id="EOQ01006.1"/>
    </source>
</evidence>
<accession>A0A9W5R087</accession>